<dbReference type="AlphaFoldDB" id="A0AA45WT91"/>
<protein>
    <submittedName>
        <fullName evidence="2">Phenylacetate-coenzyme A ligase PaaK, adenylate-forming domain family</fullName>
    </submittedName>
</protein>
<gene>
    <name evidence="2" type="ORF">SAMN06296020_101310</name>
</gene>
<dbReference type="PANTHER" id="PTHR36932:SF1">
    <property type="entry name" value="CAPSULAR POLYSACCHARIDE BIOSYNTHESIS PROTEIN"/>
    <property type="match status" value="1"/>
</dbReference>
<dbReference type="GO" id="GO:0016874">
    <property type="term" value="F:ligase activity"/>
    <property type="evidence" value="ECO:0007669"/>
    <property type="project" value="UniProtKB-KW"/>
</dbReference>
<sequence>MIEKTPLENWIREKITGEPTVFNRQILERYQLNRIRYTVAYAKRNSRYYQQKLSHIEPEDIKTLDDIRLMPWTTEEDLRSEGHRMICVTQDDISRIVTLQTSGTTGQPKRICFTQDDQELTTDFFHIGMSTFTNPGDQVLVLLPGASPGSIGDLLKKALSRMNAETLVYGVVDDTAQVENLLVNRRINVIVGIPQQLLALAKGEHAAFIRQKGTLHSALLSTDYVSSGVKRTIEENWGCRVFQHYGMTEMGLGGGVECHGFQGYHLREADLFVEIMDPLTGVSLGDGEWGEVVFTTLTRRGMPLIRYRTGDLSRLLTTPCTCGTILKTLDKIQCRLRSSVKLSNGSKLTMSDLEEVIFGIDHVTDFDARIHTTDEGERLVIGVGGKTAGADMYQQLYRAFDESHLAPSLESANLAISFERQKPAELDGKAIYKRRIIDLRRQPMRSGF</sequence>
<feature type="domain" description="AMP-dependent synthetase/ligase" evidence="1">
    <location>
        <begin position="98"/>
        <end position="294"/>
    </location>
</feature>
<dbReference type="SUPFAM" id="SSF56801">
    <property type="entry name" value="Acetyl-CoA synthetase-like"/>
    <property type="match status" value="1"/>
</dbReference>
<dbReference type="InterPro" id="IPR000873">
    <property type="entry name" value="AMP-dep_synth/lig_dom"/>
</dbReference>
<dbReference type="EMBL" id="FXUF01000001">
    <property type="protein sequence ID" value="SMP40002.1"/>
    <property type="molecule type" value="Genomic_DNA"/>
</dbReference>
<proteinExistence type="predicted"/>
<dbReference type="InterPro" id="IPR042099">
    <property type="entry name" value="ANL_N_sf"/>
</dbReference>
<evidence type="ECO:0000313" key="2">
    <source>
        <dbReference type="EMBL" id="SMP40002.1"/>
    </source>
</evidence>
<dbReference type="Gene3D" id="3.40.50.12780">
    <property type="entry name" value="N-terminal domain of ligase-like"/>
    <property type="match status" value="1"/>
</dbReference>
<accession>A0AA45WT91</accession>
<reference evidence="2" key="1">
    <citation type="submission" date="2017-05" db="EMBL/GenBank/DDBJ databases">
        <authorList>
            <person name="Varghese N."/>
            <person name="Submissions S."/>
        </authorList>
    </citation>
    <scope>NUCLEOTIDE SEQUENCE</scope>
    <source>
        <strain evidence="2">Su22</strain>
    </source>
</reference>
<dbReference type="PANTHER" id="PTHR36932">
    <property type="entry name" value="CAPSULAR POLYSACCHARIDE BIOSYNTHESIS PROTEIN"/>
    <property type="match status" value="1"/>
</dbReference>
<keyword evidence="3" id="KW-1185">Reference proteome</keyword>
<comment type="caution">
    <text evidence="2">The sequence shown here is derived from an EMBL/GenBank/DDBJ whole genome shotgun (WGS) entry which is preliminary data.</text>
</comment>
<keyword evidence="2" id="KW-0436">Ligase</keyword>
<organism evidence="2 3">
    <name type="scientific">Anoxynatronum buryatiense</name>
    <dbReference type="NCBI Taxonomy" id="489973"/>
    <lineage>
        <taxon>Bacteria</taxon>
        <taxon>Bacillati</taxon>
        <taxon>Bacillota</taxon>
        <taxon>Clostridia</taxon>
        <taxon>Eubacteriales</taxon>
        <taxon>Clostridiaceae</taxon>
        <taxon>Anoxynatronum</taxon>
    </lineage>
</organism>
<evidence type="ECO:0000313" key="3">
    <source>
        <dbReference type="Proteomes" id="UP001158066"/>
    </source>
</evidence>
<dbReference type="NCBIfam" id="NF045666">
    <property type="entry name" value="DVU1553_fam_AMP"/>
    <property type="match status" value="1"/>
</dbReference>
<dbReference type="InterPro" id="IPR053158">
    <property type="entry name" value="CapK_Type1_Caps_Biosynth"/>
</dbReference>
<dbReference type="RefSeq" id="WP_283407663.1">
    <property type="nucleotide sequence ID" value="NZ_FXUF01000001.1"/>
</dbReference>
<dbReference type="Proteomes" id="UP001158066">
    <property type="component" value="Unassembled WGS sequence"/>
</dbReference>
<dbReference type="Pfam" id="PF00501">
    <property type="entry name" value="AMP-binding"/>
    <property type="match status" value="1"/>
</dbReference>
<name>A0AA45WT91_9CLOT</name>
<evidence type="ECO:0000259" key="1">
    <source>
        <dbReference type="Pfam" id="PF00501"/>
    </source>
</evidence>